<keyword evidence="1" id="KW-0812">Transmembrane</keyword>
<feature type="transmembrane region" description="Helical" evidence="1">
    <location>
        <begin position="150"/>
        <end position="169"/>
    </location>
</feature>
<dbReference type="PANTHER" id="PTHR30336:SF18">
    <property type="entry name" value="MEMBRANE PROTEIN"/>
    <property type="match status" value="1"/>
</dbReference>
<dbReference type="InterPro" id="IPR003848">
    <property type="entry name" value="DUF218"/>
</dbReference>
<dbReference type="GO" id="GO:0000270">
    <property type="term" value="P:peptidoglycan metabolic process"/>
    <property type="evidence" value="ECO:0007669"/>
    <property type="project" value="TreeGrafter"/>
</dbReference>
<feature type="domain" description="DUF218" evidence="2">
    <location>
        <begin position="1"/>
        <end position="130"/>
    </location>
</feature>
<dbReference type="PANTHER" id="PTHR30336">
    <property type="entry name" value="INNER MEMBRANE PROTEIN, PROBABLE PERMEASE"/>
    <property type="match status" value="1"/>
</dbReference>
<keyword evidence="4" id="KW-1185">Reference proteome</keyword>
<dbReference type="Pfam" id="PF02698">
    <property type="entry name" value="DUF218"/>
    <property type="match status" value="1"/>
</dbReference>
<proteinExistence type="predicted"/>
<reference evidence="3 4" key="1">
    <citation type="submission" date="2018-06" db="EMBL/GenBank/DDBJ databases">
        <authorList>
            <consortium name="Pathogen Informatics"/>
            <person name="Doyle S."/>
        </authorList>
    </citation>
    <scope>NUCLEOTIDE SEQUENCE [LARGE SCALE GENOMIC DNA]</scope>
    <source>
        <strain evidence="3 4">NCTC11807</strain>
    </source>
</reference>
<keyword evidence="1" id="KW-0472">Membrane</keyword>
<evidence type="ECO:0000256" key="1">
    <source>
        <dbReference type="SAM" id="Phobius"/>
    </source>
</evidence>
<dbReference type="EMBL" id="UHDZ01000001">
    <property type="protein sequence ID" value="SUM68999.1"/>
    <property type="molecule type" value="Genomic_DNA"/>
</dbReference>
<evidence type="ECO:0000259" key="2">
    <source>
        <dbReference type="Pfam" id="PF02698"/>
    </source>
</evidence>
<dbReference type="CDD" id="cd06259">
    <property type="entry name" value="YdcF-like"/>
    <property type="match status" value="1"/>
</dbReference>
<gene>
    <name evidence="3" type="ORF">NCTC11807_00702</name>
</gene>
<dbReference type="InterPro" id="IPR051599">
    <property type="entry name" value="Cell_Envelope_Assoc"/>
</dbReference>
<dbReference type="Proteomes" id="UP000255425">
    <property type="component" value="Unassembled WGS sequence"/>
</dbReference>
<name>A0A380H0Z6_9STAP</name>
<keyword evidence="1" id="KW-1133">Transmembrane helix</keyword>
<dbReference type="AlphaFoldDB" id="A0A380H0Z6"/>
<protein>
    <submittedName>
        <fullName evidence="3">Integral membrane protein</fullName>
    </submittedName>
</protein>
<accession>A0A380H0Z6</accession>
<dbReference type="GO" id="GO:0005886">
    <property type="term" value="C:plasma membrane"/>
    <property type="evidence" value="ECO:0007669"/>
    <property type="project" value="TreeGrafter"/>
</dbReference>
<evidence type="ECO:0000313" key="4">
    <source>
        <dbReference type="Proteomes" id="UP000255425"/>
    </source>
</evidence>
<dbReference type="Gene3D" id="3.40.50.620">
    <property type="entry name" value="HUPs"/>
    <property type="match status" value="1"/>
</dbReference>
<evidence type="ECO:0000313" key="3">
    <source>
        <dbReference type="EMBL" id="SUM68999.1"/>
    </source>
</evidence>
<dbReference type="GO" id="GO:0043164">
    <property type="term" value="P:Gram-negative-bacterium-type cell wall biogenesis"/>
    <property type="evidence" value="ECO:0007669"/>
    <property type="project" value="TreeGrafter"/>
</dbReference>
<sequence length="170" mass="19369">MVLGAGIFTEQVTPLLAARLDRTIEVYLTQQSQTLILVSGGQGHDEPITEALAMKRYLMANGIPEEMILTEAQSINTKTNFLYSKPIIQNHFPRQSHFLCVTSQFHILRALRLAKKIGLKFDGLGNYTPYHFLCRSLLKDFLGLMHQYKILLTIYFAVLFWAAIIKLLIL</sequence>
<organism evidence="3 4">
    <name type="scientific">Staphylococcus saccharolyticus</name>
    <dbReference type="NCBI Taxonomy" id="33028"/>
    <lineage>
        <taxon>Bacteria</taxon>
        <taxon>Bacillati</taxon>
        <taxon>Bacillota</taxon>
        <taxon>Bacilli</taxon>
        <taxon>Bacillales</taxon>
        <taxon>Staphylococcaceae</taxon>
        <taxon>Staphylococcus</taxon>
    </lineage>
</organism>
<dbReference type="InterPro" id="IPR014729">
    <property type="entry name" value="Rossmann-like_a/b/a_fold"/>
</dbReference>